<organism evidence="2 3">
    <name type="scientific">Pseudanabaena frigida</name>
    <dbReference type="NCBI Taxonomy" id="945775"/>
    <lineage>
        <taxon>Bacteria</taxon>
        <taxon>Bacillati</taxon>
        <taxon>Cyanobacteriota</taxon>
        <taxon>Cyanophyceae</taxon>
        <taxon>Pseudanabaenales</taxon>
        <taxon>Pseudanabaenaceae</taxon>
        <taxon>Pseudanabaena</taxon>
    </lineage>
</organism>
<name>A0A2W4VZU8_9CYAN</name>
<gene>
    <name evidence="2" type="ORF">DCF19_20535</name>
</gene>
<proteinExistence type="predicted"/>
<evidence type="ECO:0000313" key="2">
    <source>
        <dbReference type="EMBL" id="PZO36767.1"/>
    </source>
</evidence>
<sequence length="71" mass="7748">MLYIAVANRARTKSKPKKRKAALSAAFLFLLIHLATAIHQKAKGAIHKFPLLLFVKFILIPMGLSGYNGGA</sequence>
<keyword evidence="1" id="KW-0812">Transmembrane</keyword>
<keyword evidence="1" id="KW-1133">Transmembrane helix</keyword>
<evidence type="ECO:0000256" key="1">
    <source>
        <dbReference type="SAM" id="Phobius"/>
    </source>
</evidence>
<keyword evidence="1" id="KW-0472">Membrane</keyword>
<reference evidence="2 3" key="2">
    <citation type="submission" date="2018-06" db="EMBL/GenBank/DDBJ databases">
        <title>Metagenomic assembly of (sub)arctic Cyanobacteria and their associated microbiome from non-axenic cultures.</title>
        <authorList>
            <person name="Baurain D."/>
        </authorList>
    </citation>
    <scope>NUCLEOTIDE SEQUENCE [LARGE SCALE GENOMIC DNA]</scope>
    <source>
        <strain evidence="2">ULC066bin1</strain>
    </source>
</reference>
<dbReference type="EMBL" id="QBML01000037">
    <property type="protein sequence ID" value="PZO36767.1"/>
    <property type="molecule type" value="Genomic_DNA"/>
</dbReference>
<protein>
    <submittedName>
        <fullName evidence="2">Uncharacterized protein</fullName>
    </submittedName>
</protein>
<comment type="caution">
    <text evidence="2">The sequence shown here is derived from an EMBL/GenBank/DDBJ whole genome shotgun (WGS) entry which is preliminary data.</text>
</comment>
<reference evidence="2 3" key="1">
    <citation type="submission" date="2018-04" db="EMBL/GenBank/DDBJ databases">
        <authorList>
            <person name="Go L.Y."/>
            <person name="Mitchell J.A."/>
        </authorList>
    </citation>
    <scope>NUCLEOTIDE SEQUENCE [LARGE SCALE GENOMIC DNA]</scope>
    <source>
        <strain evidence="2">ULC066bin1</strain>
    </source>
</reference>
<dbReference type="Proteomes" id="UP000249467">
    <property type="component" value="Unassembled WGS sequence"/>
</dbReference>
<evidence type="ECO:0000313" key="3">
    <source>
        <dbReference type="Proteomes" id="UP000249467"/>
    </source>
</evidence>
<feature type="transmembrane region" description="Helical" evidence="1">
    <location>
        <begin position="47"/>
        <end position="67"/>
    </location>
</feature>
<accession>A0A2W4VZU8</accession>
<dbReference type="AlphaFoldDB" id="A0A2W4VZU8"/>